<proteinExistence type="inferred from homology"/>
<dbReference type="Pfam" id="PF00497">
    <property type="entry name" value="SBP_bac_3"/>
    <property type="match status" value="1"/>
</dbReference>
<protein>
    <submittedName>
        <fullName evidence="6">Transporter substrate-binding domain-containing protein</fullName>
    </submittedName>
</protein>
<evidence type="ECO:0000313" key="6">
    <source>
        <dbReference type="EMBL" id="MDZ5457991.1"/>
    </source>
</evidence>
<accession>A0ABU5IFV1</accession>
<dbReference type="PANTHER" id="PTHR30085:SF6">
    <property type="entry name" value="ABC TRANSPORTER GLUTAMINE-BINDING PROTEIN GLNH"/>
    <property type="match status" value="1"/>
</dbReference>
<evidence type="ECO:0000256" key="4">
    <source>
        <dbReference type="SAM" id="SignalP"/>
    </source>
</evidence>
<keyword evidence="2" id="KW-0813">Transport</keyword>
<keyword evidence="7" id="KW-1185">Reference proteome</keyword>
<dbReference type="Proteomes" id="UP001293718">
    <property type="component" value="Unassembled WGS sequence"/>
</dbReference>
<dbReference type="Gene3D" id="3.40.190.10">
    <property type="entry name" value="Periplasmic binding protein-like II"/>
    <property type="match status" value="2"/>
</dbReference>
<dbReference type="RefSeq" id="WP_322466166.1">
    <property type="nucleotide sequence ID" value="NZ_JAXOJX010000024.1"/>
</dbReference>
<dbReference type="PANTHER" id="PTHR30085">
    <property type="entry name" value="AMINO ACID ABC TRANSPORTER PERMEASE"/>
    <property type="match status" value="1"/>
</dbReference>
<evidence type="ECO:0000313" key="7">
    <source>
        <dbReference type="Proteomes" id="UP001293718"/>
    </source>
</evidence>
<feature type="domain" description="Solute-binding protein family 3/N-terminal" evidence="5">
    <location>
        <begin position="46"/>
        <end position="268"/>
    </location>
</feature>
<evidence type="ECO:0000256" key="3">
    <source>
        <dbReference type="ARBA" id="ARBA00022729"/>
    </source>
</evidence>
<gene>
    <name evidence="6" type="ORF">SM757_15540</name>
</gene>
<comment type="similarity">
    <text evidence="1">Belongs to the bacterial solute-binding protein 3 family.</text>
</comment>
<organism evidence="6 7">
    <name type="scientific">Azohydromonas lata</name>
    <dbReference type="NCBI Taxonomy" id="45677"/>
    <lineage>
        <taxon>Bacteria</taxon>
        <taxon>Pseudomonadati</taxon>
        <taxon>Pseudomonadota</taxon>
        <taxon>Betaproteobacteria</taxon>
        <taxon>Burkholderiales</taxon>
        <taxon>Sphaerotilaceae</taxon>
        <taxon>Azohydromonas</taxon>
    </lineage>
</organism>
<evidence type="ECO:0000256" key="1">
    <source>
        <dbReference type="ARBA" id="ARBA00010333"/>
    </source>
</evidence>
<evidence type="ECO:0000259" key="5">
    <source>
        <dbReference type="SMART" id="SM00062"/>
    </source>
</evidence>
<dbReference type="SUPFAM" id="SSF53850">
    <property type="entry name" value="Periplasmic binding protein-like II"/>
    <property type="match status" value="1"/>
</dbReference>
<dbReference type="EMBL" id="JAXOJX010000024">
    <property type="protein sequence ID" value="MDZ5457991.1"/>
    <property type="molecule type" value="Genomic_DNA"/>
</dbReference>
<dbReference type="InterPro" id="IPR051455">
    <property type="entry name" value="Bact_solute-bind_prot3"/>
</dbReference>
<name>A0ABU5IFV1_9BURK</name>
<evidence type="ECO:0000256" key="2">
    <source>
        <dbReference type="ARBA" id="ARBA00022448"/>
    </source>
</evidence>
<reference evidence="6 7" key="1">
    <citation type="submission" date="2023-11" db="EMBL/GenBank/DDBJ databases">
        <title>Draft genome of Azohydromonas lata strain H1 (DSM1123), a polyhydroxyalkanoate producer.</title>
        <authorList>
            <person name="Traversa D."/>
            <person name="D'Addabbo P."/>
            <person name="Pazzani C."/>
            <person name="Manzari C."/>
            <person name="Chiara M."/>
            <person name="Scrascia M."/>
        </authorList>
    </citation>
    <scope>NUCLEOTIDE SEQUENCE [LARGE SCALE GENOMIC DNA]</scope>
    <source>
        <strain evidence="6 7">H1</strain>
    </source>
</reference>
<feature type="signal peptide" evidence="4">
    <location>
        <begin position="1"/>
        <end position="34"/>
    </location>
</feature>
<feature type="chain" id="PRO_5047259352" evidence="4">
    <location>
        <begin position="35"/>
        <end position="285"/>
    </location>
</feature>
<sequence length="285" mass="30669">MRSRSPFSLPSRPRALVVLGLSTLVGLASSAAYADATLDKIRQQRKVVIGVLASGGPFGAIDPATQQLVGWNPELARDLAKRLGAEPELVQVQPSNRVQFLQSGKVDLLIASMEYNPDRGEILGYAPTPFYRVGGTAAALKTSGITNWEDLRGKTVCASQGSSFVKPLQEQYGAQVRGFKSAAESLLALRGGACVAAVHDATLIHPLLRQQSEWASHHAPIATEILPAVSVVWTRKGEDDTIAAVDRVVQEWHRSGWLLATEKRLGISPAQPLLAELHARYKSAP</sequence>
<dbReference type="SMART" id="SM00062">
    <property type="entry name" value="PBPb"/>
    <property type="match status" value="1"/>
</dbReference>
<comment type="caution">
    <text evidence="6">The sequence shown here is derived from an EMBL/GenBank/DDBJ whole genome shotgun (WGS) entry which is preliminary data.</text>
</comment>
<dbReference type="InterPro" id="IPR001638">
    <property type="entry name" value="Solute-binding_3/MltF_N"/>
</dbReference>
<keyword evidence="3 4" id="KW-0732">Signal</keyword>